<organism evidence="2">
    <name type="scientific">mine drainage metagenome</name>
    <dbReference type="NCBI Taxonomy" id="410659"/>
    <lineage>
        <taxon>unclassified sequences</taxon>
        <taxon>metagenomes</taxon>
        <taxon>ecological metagenomes</taxon>
    </lineage>
</organism>
<dbReference type="SUPFAM" id="SSF160272">
    <property type="entry name" value="Shew3726-like"/>
    <property type="match status" value="1"/>
</dbReference>
<reference evidence="2" key="1">
    <citation type="submission" date="2013-08" db="EMBL/GenBank/DDBJ databases">
        <authorList>
            <person name="Mendez C."/>
            <person name="Richter M."/>
            <person name="Ferrer M."/>
            <person name="Sanchez J."/>
        </authorList>
    </citation>
    <scope>NUCLEOTIDE SEQUENCE</scope>
</reference>
<dbReference type="EMBL" id="AUZZ01005806">
    <property type="protein sequence ID" value="EQD48214.1"/>
    <property type="molecule type" value="Genomic_DNA"/>
</dbReference>
<proteinExistence type="predicted"/>
<dbReference type="PANTHER" id="PTHR13504:SF38">
    <property type="entry name" value="FIDO DOMAIN-CONTAINING PROTEIN"/>
    <property type="match status" value="1"/>
</dbReference>
<protein>
    <submittedName>
        <fullName evidence="2">Filamentation induced by cAMP protein Fic</fullName>
    </submittedName>
</protein>
<dbReference type="InterPro" id="IPR003812">
    <property type="entry name" value="Fido"/>
</dbReference>
<dbReference type="Gene3D" id="1.10.3290.10">
    <property type="entry name" value="Fido-like domain"/>
    <property type="match status" value="1"/>
</dbReference>
<dbReference type="AlphaFoldDB" id="T1B5K6"/>
<sequence>HNKLVITRTERGSMATPKEKLAKSLDVLKALQEGGRCVFRSDEVSRVHRERLVENGFLQEVMKGWVISASPSARTGDSTPWYASFWEFCVRYCSDRFGEEWHLSPEQSLWLHGERTVIPDQVVVNSPKGTNNEIKLLFGTSLYDLKVTELPAAADLTVRDGLRLFSPAAALVRVAESFFSRNSVETQVVLASLGDASDLLRLLLNGGHSAKAGYLAGAFRQTGRPALADEIIGAMKSAGYDVRESNPFEAGQIFRTPRRVAAPIVVRVEMLWKSMRGAVIEIFPKAPGLPKDKNAYLRAVDGIYQSDAYHSLSIEGYSVTPTLIERMRQGNWDPEHHEDDRKNRDALAARGYWQAFQVVKQSVEKVIAGDNPSVCARAAHKEWYRELFQPCVGAGLIEPGALAGYRNIPVYLRTSRHVPPRWEAVRDAMPAFFDLLEKETEPSVRAVLGHWLFGYIHPYPDGNGRMARFLMNVMLASGGYPWMVIRVRDRDAYLSALDRASIDMDIKPFTAFVVQHVRWSLEQHDLGFPAPEERYILDRGVVVFWGQDGQARVRCAISREAMDDHFKGDDKDKLEVFKSNRQVIEQDARRKYLAGDTEADGSILIRTGDL</sequence>
<dbReference type="InterPro" id="IPR009962">
    <property type="entry name" value="DUF1488"/>
</dbReference>
<dbReference type="PANTHER" id="PTHR13504">
    <property type="entry name" value="FIDO DOMAIN-CONTAINING PROTEIN DDB_G0283145"/>
    <property type="match status" value="1"/>
</dbReference>
<dbReference type="Pfam" id="PF02661">
    <property type="entry name" value="Fic"/>
    <property type="match status" value="1"/>
</dbReference>
<dbReference type="PROSITE" id="PS51459">
    <property type="entry name" value="FIDO"/>
    <property type="match status" value="1"/>
</dbReference>
<feature type="non-terminal residue" evidence="2">
    <location>
        <position position="1"/>
    </location>
</feature>
<dbReference type="Gene3D" id="3.30.160.140">
    <property type="entry name" value="Shew3726-like"/>
    <property type="match status" value="1"/>
</dbReference>
<dbReference type="Pfam" id="PF07369">
    <property type="entry name" value="DUF1488"/>
    <property type="match status" value="1"/>
</dbReference>
<dbReference type="InterPro" id="IPR036692">
    <property type="entry name" value="Shew3726-like_sf"/>
</dbReference>
<reference evidence="2" key="2">
    <citation type="journal article" date="2014" name="ISME J.">
        <title>Microbial stratification in low pH oxic and suboxic macroscopic growths along an acid mine drainage.</title>
        <authorList>
            <person name="Mendez-Garcia C."/>
            <person name="Mesa V."/>
            <person name="Sprenger R.R."/>
            <person name="Richter M."/>
            <person name="Diez M.S."/>
            <person name="Solano J."/>
            <person name="Bargiela R."/>
            <person name="Golyshina O.V."/>
            <person name="Manteca A."/>
            <person name="Ramos J.L."/>
            <person name="Gallego J.R."/>
            <person name="Llorente I."/>
            <person name="Martins Dos Santos V.A."/>
            <person name="Jensen O.N."/>
            <person name="Pelaez A.I."/>
            <person name="Sanchez J."/>
            <person name="Ferrer M."/>
        </authorList>
    </citation>
    <scope>NUCLEOTIDE SEQUENCE</scope>
</reference>
<gene>
    <name evidence="2" type="ORF">B2A_08068</name>
</gene>
<dbReference type="InterPro" id="IPR036597">
    <property type="entry name" value="Fido-like_dom_sf"/>
</dbReference>
<name>T1B5K6_9ZZZZ</name>
<evidence type="ECO:0000313" key="2">
    <source>
        <dbReference type="EMBL" id="EQD48214.1"/>
    </source>
</evidence>
<accession>T1B5K6</accession>
<feature type="domain" description="Fido" evidence="1">
    <location>
        <begin position="371"/>
        <end position="515"/>
    </location>
</feature>
<dbReference type="SUPFAM" id="SSF140931">
    <property type="entry name" value="Fic-like"/>
    <property type="match status" value="1"/>
</dbReference>
<comment type="caution">
    <text evidence="2">The sequence shown here is derived from an EMBL/GenBank/DDBJ whole genome shotgun (WGS) entry which is preliminary data.</text>
</comment>
<evidence type="ECO:0000259" key="1">
    <source>
        <dbReference type="PROSITE" id="PS51459"/>
    </source>
</evidence>
<dbReference type="InterPro" id="IPR040198">
    <property type="entry name" value="Fido_containing"/>
</dbReference>